<dbReference type="GO" id="GO:0008757">
    <property type="term" value="F:S-adenosylmethionine-dependent methyltransferase activity"/>
    <property type="evidence" value="ECO:0007669"/>
    <property type="project" value="InterPro"/>
</dbReference>
<reference evidence="2" key="1">
    <citation type="journal article" date="2015" name="Nature">
        <title>Complex archaea that bridge the gap between prokaryotes and eukaryotes.</title>
        <authorList>
            <person name="Spang A."/>
            <person name="Saw J.H."/>
            <person name="Jorgensen S.L."/>
            <person name="Zaremba-Niedzwiedzka K."/>
            <person name="Martijn J."/>
            <person name="Lind A.E."/>
            <person name="van Eijk R."/>
            <person name="Schleper C."/>
            <person name="Guy L."/>
            <person name="Ettema T.J."/>
        </authorList>
    </citation>
    <scope>NUCLEOTIDE SEQUENCE</scope>
</reference>
<feature type="domain" description="Methyltransferase type 11" evidence="1">
    <location>
        <begin position="32"/>
        <end position="82"/>
    </location>
</feature>
<dbReference type="InterPro" id="IPR029063">
    <property type="entry name" value="SAM-dependent_MTases_sf"/>
</dbReference>
<evidence type="ECO:0000259" key="1">
    <source>
        <dbReference type="Pfam" id="PF08241"/>
    </source>
</evidence>
<sequence length="171" mass="19935">MKLNVGCSWPKGRYRSDEWTNFDIIKNERVDLVGSVLDIPLPTNSVEEIHCVHLLEHLTRDKYPQALREMHRVLEPDGVLYVETPDFMGIVENLHTAILCGNTEAIHVWTTSIYGKSEREGMSHHWGFYEGLLRREFRNQGFHCVDRLTETEDMISTHYKQEPVLLIRGTK</sequence>
<comment type="caution">
    <text evidence="2">The sequence shown here is derived from an EMBL/GenBank/DDBJ whole genome shotgun (WGS) entry which is preliminary data.</text>
</comment>
<proteinExistence type="predicted"/>
<organism evidence="2">
    <name type="scientific">marine sediment metagenome</name>
    <dbReference type="NCBI Taxonomy" id="412755"/>
    <lineage>
        <taxon>unclassified sequences</taxon>
        <taxon>metagenomes</taxon>
        <taxon>ecological metagenomes</taxon>
    </lineage>
</organism>
<name>A0A0F9F8Z5_9ZZZZ</name>
<evidence type="ECO:0000313" key="2">
    <source>
        <dbReference type="EMBL" id="KKL82844.1"/>
    </source>
</evidence>
<dbReference type="EMBL" id="LAZR01022158">
    <property type="protein sequence ID" value="KKL82844.1"/>
    <property type="molecule type" value="Genomic_DNA"/>
</dbReference>
<accession>A0A0F9F8Z5</accession>
<dbReference type="Gene3D" id="3.40.50.150">
    <property type="entry name" value="Vaccinia Virus protein VP39"/>
    <property type="match status" value="1"/>
</dbReference>
<dbReference type="Pfam" id="PF08241">
    <property type="entry name" value="Methyltransf_11"/>
    <property type="match status" value="1"/>
</dbReference>
<dbReference type="SUPFAM" id="SSF53335">
    <property type="entry name" value="S-adenosyl-L-methionine-dependent methyltransferases"/>
    <property type="match status" value="1"/>
</dbReference>
<gene>
    <name evidence="2" type="ORF">LCGC14_1980720</name>
</gene>
<protein>
    <recommendedName>
        <fullName evidence="1">Methyltransferase type 11 domain-containing protein</fullName>
    </recommendedName>
</protein>
<dbReference type="InterPro" id="IPR013216">
    <property type="entry name" value="Methyltransf_11"/>
</dbReference>
<dbReference type="AlphaFoldDB" id="A0A0F9F8Z5"/>